<dbReference type="PANTHER" id="PTHR47457:SF1">
    <property type="entry name" value="BTB DOMAIN-CONTAINING PROTEIN-RELATED"/>
    <property type="match status" value="1"/>
</dbReference>
<dbReference type="PANTHER" id="PTHR47457">
    <property type="entry name" value="OS05G0345500 PROTEIN"/>
    <property type="match status" value="1"/>
</dbReference>
<gene>
    <name evidence="2" type="ORF">TRFO_19116</name>
</gene>
<dbReference type="Gene3D" id="2.60.120.260">
    <property type="entry name" value="Galactose-binding domain-like"/>
    <property type="match status" value="1"/>
</dbReference>
<dbReference type="PROSITE" id="PS50022">
    <property type="entry name" value="FA58C_3"/>
    <property type="match status" value="1"/>
</dbReference>
<proteinExistence type="predicted"/>
<evidence type="ECO:0000259" key="1">
    <source>
        <dbReference type="PROSITE" id="PS50022"/>
    </source>
</evidence>
<dbReference type="InterPro" id="IPR008979">
    <property type="entry name" value="Galactose-bd-like_sf"/>
</dbReference>
<name>A0A1J4KJG8_9EUKA</name>
<reference evidence="2" key="1">
    <citation type="submission" date="2016-10" db="EMBL/GenBank/DDBJ databases">
        <authorList>
            <person name="Benchimol M."/>
            <person name="Almeida L.G."/>
            <person name="Vasconcelos A.T."/>
            <person name="Perreira-Neves A."/>
            <person name="Rosa I.A."/>
            <person name="Tasca T."/>
            <person name="Bogo M.R."/>
            <person name="de Souza W."/>
        </authorList>
    </citation>
    <scope>NUCLEOTIDE SEQUENCE [LARGE SCALE GENOMIC DNA]</scope>
    <source>
        <strain evidence="2">K</strain>
    </source>
</reference>
<keyword evidence="3" id="KW-1185">Reference proteome</keyword>
<sequence>MSEVISISLSSHGLSNILKTCNDFHFKIGKRLYPCNQFHAQFISPKVSKQLITDASNSKFEIKANGSRYHKVFKHFIKILNGEEISVKLKYADVFIDICQQLGNVELLDTIYSLSQQEITTENAIQLLQLKNSFGGKIKQEANFIASNFDAFPEEDLMNLSTDLLFDILSNTNLTIDSEDYVFNFIKKLIDKDSKAKYLLSTVNVINLSSENLSKYFSMISFEDLTSEMWVKISKKFAPPNENSEDNNIHIDFPTNINEPFNGIIFHLNQENSGNCYKKGIVDIKASSNGFNDCSDLIDNNFRGSWCSEEHSRSWWMIDFKQNRVSLCGYTLKTQSGGVGAGHLKNWKLEGSNNEKSWTVLDSQANNFDLNGSSLTHTWNIKLSQPYRYIRIRTTGLNHRGYKSLYIAGIEFFGNIINETNKKDS</sequence>
<dbReference type="Pfam" id="PF07707">
    <property type="entry name" value="BACK"/>
    <property type="match status" value="1"/>
</dbReference>
<evidence type="ECO:0000313" key="2">
    <source>
        <dbReference type="EMBL" id="OHT11471.1"/>
    </source>
</evidence>
<protein>
    <recommendedName>
        <fullName evidence="1">F5/8 type C domain-containing protein</fullName>
    </recommendedName>
</protein>
<organism evidence="2 3">
    <name type="scientific">Tritrichomonas foetus</name>
    <dbReference type="NCBI Taxonomy" id="1144522"/>
    <lineage>
        <taxon>Eukaryota</taxon>
        <taxon>Metamonada</taxon>
        <taxon>Parabasalia</taxon>
        <taxon>Tritrichomonadida</taxon>
        <taxon>Tritrichomonadidae</taxon>
        <taxon>Tritrichomonas</taxon>
    </lineage>
</organism>
<dbReference type="RefSeq" id="XP_068364607.1">
    <property type="nucleotide sequence ID" value="XM_068500592.1"/>
</dbReference>
<dbReference type="InterPro" id="IPR000421">
    <property type="entry name" value="FA58C"/>
</dbReference>
<dbReference type="AlphaFoldDB" id="A0A1J4KJG8"/>
<feature type="domain" description="F5/8 type C" evidence="1">
    <location>
        <begin position="263"/>
        <end position="415"/>
    </location>
</feature>
<dbReference type="EMBL" id="MLAK01000587">
    <property type="protein sequence ID" value="OHT11471.1"/>
    <property type="molecule type" value="Genomic_DNA"/>
</dbReference>
<dbReference type="Proteomes" id="UP000179807">
    <property type="component" value="Unassembled WGS sequence"/>
</dbReference>
<dbReference type="GeneID" id="94835296"/>
<dbReference type="Pfam" id="PF00754">
    <property type="entry name" value="F5_F8_type_C"/>
    <property type="match status" value="1"/>
</dbReference>
<dbReference type="Gene3D" id="1.25.40.420">
    <property type="match status" value="1"/>
</dbReference>
<accession>A0A1J4KJG8</accession>
<dbReference type="SUPFAM" id="SSF49785">
    <property type="entry name" value="Galactose-binding domain-like"/>
    <property type="match status" value="1"/>
</dbReference>
<evidence type="ECO:0000313" key="3">
    <source>
        <dbReference type="Proteomes" id="UP000179807"/>
    </source>
</evidence>
<comment type="caution">
    <text evidence="2">The sequence shown here is derived from an EMBL/GenBank/DDBJ whole genome shotgun (WGS) entry which is preliminary data.</text>
</comment>
<dbReference type="InterPro" id="IPR011705">
    <property type="entry name" value="BACK"/>
</dbReference>
<dbReference type="OrthoDB" id="19132at2759"/>
<dbReference type="VEuPathDB" id="TrichDB:TRFO_19116"/>